<dbReference type="EMBL" id="SMTF01000005">
    <property type="protein sequence ID" value="TDK24439.1"/>
    <property type="molecule type" value="Genomic_DNA"/>
</dbReference>
<evidence type="ECO:0000256" key="1">
    <source>
        <dbReference type="ARBA" id="ARBA00001933"/>
    </source>
</evidence>
<gene>
    <name evidence="5" type="ORF">E2F46_09170</name>
</gene>
<keyword evidence="5" id="KW-0456">Lyase</keyword>
<dbReference type="InterPro" id="IPR054542">
    <property type="entry name" value="Cys_met_metab_PP"/>
</dbReference>
<dbReference type="PROSITE" id="PS00868">
    <property type="entry name" value="CYS_MET_METAB_PP"/>
    <property type="match status" value="1"/>
</dbReference>
<name>A0A4R5TTU5_9GAMM</name>
<keyword evidence="6" id="KW-1185">Reference proteome</keyword>
<proteinExistence type="inferred from homology"/>
<dbReference type="RefSeq" id="WP_133321771.1">
    <property type="nucleotide sequence ID" value="NZ_SMTF01000005.1"/>
</dbReference>
<dbReference type="PANTHER" id="PTHR11808">
    <property type="entry name" value="TRANS-SULFURATION ENZYME FAMILY MEMBER"/>
    <property type="match status" value="1"/>
</dbReference>
<dbReference type="InterPro" id="IPR000277">
    <property type="entry name" value="Cys/Met-Metab_PyrdxlP-dep_enz"/>
</dbReference>
<comment type="cofactor">
    <cofactor evidence="1 4">
        <name>pyridoxal 5'-phosphate</name>
        <dbReference type="ChEBI" id="CHEBI:597326"/>
    </cofactor>
</comment>
<dbReference type="AlphaFoldDB" id="A0A4R5TTU5"/>
<dbReference type="InterPro" id="IPR011821">
    <property type="entry name" value="O_succ_thio_ly"/>
</dbReference>
<evidence type="ECO:0000313" key="6">
    <source>
        <dbReference type="Proteomes" id="UP000294796"/>
    </source>
</evidence>
<protein>
    <submittedName>
        <fullName evidence="5">O-succinylhomoserine (Thiol)-lyase</fullName>
    </submittedName>
</protein>
<dbReference type="GO" id="GO:0004123">
    <property type="term" value="F:cystathionine gamma-lyase activity"/>
    <property type="evidence" value="ECO:0007669"/>
    <property type="project" value="TreeGrafter"/>
</dbReference>
<dbReference type="FunFam" id="3.90.1150.10:FF:000008">
    <property type="entry name" value="Cystathionine gamma-synthase"/>
    <property type="match status" value="1"/>
</dbReference>
<evidence type="ECO:0000313" key="5">
    <source>
        <dbReference type="EMBL" id="TDK24439.1"/>
    </source>
</evidence>
<dbReference type="PIRSF" id="PIRSF001434">
    <property type="entry name" value="CGS"/>
    <property type="match status" value="1"/>
</dbReference>
<dbReference type="SUPFAM" id="SSF53383">
    <property type="entry name" value="PLP-dependent transferases"/>
    <property type="match status" value="1"/>
</dbReference>
<feature type="modified residue" description="N6-(pyridoxal phosphate)lysine" evidence="3">
    <location>
        <position position="208"/>
    </location>
</feature>
<keyword evidence="2 3" id="KW-0663">Pyridoxal phosphate</keyword>
<dbReference type="InterPro" id="IPR015424">
    <property type="entry name" value="PyrdxlP-dep_Trfase"/>
</dbReference>
<dbReference type="GO" id="GO:0003962">
    <property type="term" value="F:cystathionine gamma-synthase activity"/>
    <property type="evidence" value="ECO:0007669"/>
    <property type="project" value="TreeGrafter"/>
</dbReference>
<dbReference type="CDD" id="cd00614">
    <property type="entry name" value="CGS_like"/>
    <property type="match status" value="1"/>
</dbReference>
<accession>A0A4R5TTU5</accession>
<evidence type="ECO:0000256" key="2">
    <source>
        <dbReference type="ARBA" id="ARBA00022898"/>
    </source>
</evidence>
<sequence>MSQFDSSAGNAACRPATAAVRAGIDRDAAFGAVVPPIVLSSNFSFDGFGNKREYDYTRSGNPTRDLLAEALAELEGGAGAVVVSTGMGAITLVLNALLSPGDKLVVPHDAYGGSWRLFNALAGKGHFELITADLTDPRSLADALAQAPKVVLIETPSNPLLRITDLRFVIDAAHKAGATTVVDNTFLSPALQTPIAFGADYVVHSTTKYINGHSDVVGGAVVARTAEDHAQLVWWANALGLTGSPFDSFLTLRGLRTLDARLRVHQENANAVAALLDGHPVVSKVYFPGLASHPGHALAARQQTGFGAMLSFELDGGEDEVRAFVDGLQYFTLAESLGGVESLVAHPASMTHAAMTPEARAKAGISDGLLRLSVGIEAGDDLVADLSAALARVQRVVDARIEARRQVDA</sequence>
<dbReference type="OrthoDB" id="9805807at2"/>
<dbReference type="GO" id="GO:0030170">
    <property type="term" value="F:pyridoxal phosphate binding"/>
    <property type="evidence" value="ECO:0007669"/>
    <property type="project" value="InterPro"/>
</dbReference>
<dbReference type="InterPro" id="IPR015421">
    <property type="entry name" value="PyrdxlP-dep_Trfase_major"/>
</dbReference>
<organism evidence="5 6">
    <name type="scientific">Luteimonas aestuarii</name>
    <dbReference type="NCBI Taxonomy" id="453837"/>
    <lineage>
        <taxon>Bacteria</taxon>
        <taxon>Pseudomonadati</taxon>
        <taxon>Pseudomonadota</taxon>
        <taxon>Gammaproteobacteria</taxon>
        <taxon>Lysobacterales</taxon>
        <taxon>Lysobacteraceae</taxon>
        <taxon>Luteimonas</taxon>
    </lineage>
</organism>
<dbReference type="GO" id="GO:0005737">
    <property type="term" value="C:cytoplasm"/>
    <property type="evidence" value="ECO:0007669"/>
    <property type="project" value="TreeGrafter"/>
</dbReference>
<reference evidence="5 6" key="1">
    <citation type="submission" date="2019-03" db="EMBL/GenBank/DDBJ databases">
        <title>Luteimonas zhaokaii sp.nov., isolated from the rectal contents of Plateau pika in Yushu, Qinghai Province, China.</title>
        <authorList>
            <person name="Zhang G."/>
        </authorList>
    </citation>
    <scope>NUCLEOTIDE SEQUENCE [LARGE SCALE GENOMIC DNA]</scope>
    <source>
        <strain evidence="5 6">B9</strain>
    </source>
</reference>
<dbReference type="GO" id="GO:0019343">
    <property type="term" value="P:cysteine biosynthetic process via cystathionine"/>
    <property type="evidence" value="ECO:0007669"/>
    <property type="project" value="TreeGrafter"/>
</dbReference>
<dbReference type="GO" id="GO:0019346">
    <property type="term" value="P:transsulfuration"/>
    <property type="evidence" value="ECO:0007669"/>
    <property type="project" value="InterPro"/>
</dbReference>
<evidence type="ECO:0000256" key="3">
    <source>
        <dbReference type="PIRSR" id="PIRSR001434-2"/>
    </source>
</evidence>
<dbReference type="NCBIfam" id="TIGR02080">
    <property type="entry name" value="O_succ_thio_ly"/>
    <property type="match status" value="1"/>
</dbReference>
<dbReference type="InterPro" id="IPR015422">
    <property type="entry name" value="PyrdxlP-dep_Trfase_small"/>
</dbReference>
<dbReference type="Gene3D" id="3.90.1150.10">
    <property type="entry name" value="Aspartate Aminotransferase, domain 1"/>
    <property type="match status" value="1"/>
</dbReference>
<dbReference type="Proteomes" id="UP000294796">
    <property type="component" value="Unassembled WGS sequence"/>
</dbReference>
<dbReference type="Pfam" id="PF01053">
    <property type="entry name" value="Cys_Met_Meta_PP"/>
    <property type="match status" value="1"/>
</dbReference>
<dbReference type="PANTHER" id="PTHR11808:SF75">
    <property type="entry name" value="CYSTATHIONINE GAMMA-SYNTHASE"/>
    <property type="match status" value="1"/>
</dbReference>
<dbReference type="NCBIfam" id="NF006450">
    <property type="entry name" value="PRK08776.1"/>
    <property type="match status" value="1"/>
</dbReference>
<evidence type="ECO:0000256" key="4">
    <source>
        <dbReference type="RuleBase" id="RU362118"/>
    </source>
</evidence>
<comment type="similarity">
    <text evidence="4">Belongs to the trans-sulfuration enzymes family.</text>
</comment>
<dbReference type="FunFam" id="3.40.640.10:FF:000038">
    <property type="entry name" value="Cystathionine gamma-synthase"/>
    <property type="match status" value="1"/>
</dbReference>
<comment type="caution">
    <text evidence="5">The sequence shown here is derived from an EMBL/GenBank/DDBJ whole genome shotgun (WGS) entry which is preliminary data.</text>
</comment>
<dbReference type="Gene3D" id="3.40.640.10">
    <property type="entry name" value="Type I PLP-dependent aspartate aminotransferase-like (Major domain)"/>
    <property type="match status" value="1"/>
</dbReference>